<evidence type="ECO:0000313" key="1">
    <source>
        <dbReference type="EMBL" id="SFT77744.1"/>
    </source>
</evidence>
<dbReference type="Pfam" id="PF13988">
    <property type="entry name" value="DUF4225"/>
    <property type="match status" value="1"/>
</dbReference>
<gene>
    <name evidence="1" type="ORF">SAMN05192562_10238</name>
</gene>
<protein>
    <recommendedName>
        <fullName evidence="3">DUF4225 domain-containing protein</fullName>
    </recommendedName>
</protein>
<evidence type="ECO:0000313" key="2">
    <source>
        <dbReference type="Proteomes" id="UP000199187"/>
    </source>
</evidence>
<accession>A0A1I7AS45</accession>
<sequence>MDIYIGNNRFSNYFTTMAMAETNSLMNTAMAVSAFHLGDALIRIRFQDEVRDFARRQIAAIKNSASDEECQRCIRNIREETENLRIQDRMLRTGESVIAASVQIYQENGKIAGYVIDGIGVVVAGLQMAAGAGVFASSLPTGNVVGMIAGATLFLNGTSSVAEGIQKLSGSDNPSNLMRDTYENSAQFLGFDRRVGLLAYQLVDLTTSYYGIFKFTLKPDVWRLYRYTTPDFYRKVSTMSRAALVIKGTGAGLKGLQIGNNIYEIQHSQN</sequence>
<proteinExistence type="predicted"/>
<dbReference type="AlphaFoldDB" id="A0A1I7AS45"/>
<dbReference type="EMBL" id="FPAU01000002">
    <property type="protein sequence ID" value="SFT77744.1"/>
    <property type="molecule type" value="Genomic_DNA"/>
</dbReference>
<keyword evidence="2" id="KW-1185">Reference proteome</keyword>
<dbReference type="InterPro" id="IPR025320">
    <property type="entry name" value="DUF4225"/>
</dbReference>
<organism evidence="1 2">
    <name type="scientific">Kosakonia arachidis</name>
    <dbReference type="NCBI Taxonomy" id="551989"/>
    <lineage>
        <taxon>Bacteria</taxon>
        <taxon>Pseudomonadati</taxon>
        <taxon>Pseudomonadota</taxon>
        <taxon>Gammaproteobacteria</taxon>
        <taxon>Enterobacterales</taxon>
        <taxon>Enterobacteriaceae</taxon>
        <taxon>Kosakonia</taxon>
    </lineage>
</organism>
<dbReference type="RefSeq" id="WP_090120787.1">
    <property type="nucleotide sequence ID" value="NZ_CP045300.1"/>
</dbReference>
<dbReference type="Proteomes" id="UP000199187">
    <property type="component" value="Unassembled WGS sequence"/>
</dbReference>
<dbReference type="OrthoDB" id="6534834at2"/>
<name>A0A1I7AS45_9ENTR</name>
<reference evidence="2" key="1">
    <citation type="submission" date="2016-10" db="EMBL/GenBank/DDBJ databases">
        <authorList>
            <person name="Varghese N."/>
            <person name="Submissions S."/>
        </authorList>
    </citation>
    <scope>NUCLEOTIDE SEQUENCE [LARGE SCALE GENOMIC DNA]</scope>
    <source>
        <strain evidence="2">Ah-143</strain>
    </source>
</reference>
<evidence type="ECO:0008006" key="3">
    <source>
        <dbReference type="Google" id="ProtNLM"/>
    </source>
</evidence>